<dbReference type="GO" id="GO:0005829">
    <property type="term" value="C:cytosol"/>
    <property type="evidence" value="ECO:0007669"/>
    <property type="project" value="TreeGrafter"/>
</dbReference>
<dbReference type="SUPFAM" id="SSF51735">
    <property type="entry name" value="NAD(P)-binding Rossmann-fold domains"/>
    <property type="match status" value="1"/>
</dbReference>
<dbReference type="EMBL" id="MSTI01000084">
    <property type="protein sequence ID" value="OLV17852.1"/>
    <property type="molecule type" value="Genomic_DNA"/>
</dbReference>
<sequence length="337" mass="34757">MKAIQFSTTGSATVLEYLDLTTPQPGPGQVLIRVESAAVNFSDVIRRRGDVYPVPTPLPFVPGNEVAGTVAALGEGVEGPAIGTPVFAVVGAGGEGGYAQYALAGAAAVIPLPEGLGFDEAASLIVGGLTATLLLTEVTRLQAGERVVIPAAAGGVGSFALQIARKIGAGHIIAAAGSAEKHASARLLGATHTVDSTDPNWPNQVRALTDGHGADVVLEVTGGPVFEQSLHALAPFGRLVVYGRTSRQPLSLSAETIETVFYDPALGQSITSFNLGAWFELRPQVTFGALGTLLGWITAGDVKVQIGHVLPLSAAQEAHQLLETRRNNGKIVLKPWA</sequence>
<dbReference type="SUPFAM" id="SSF50129">
    <property type="entry name" value="GroES-like"/>
    <property type="match status" value="1"/>
</dbReference>
<dbReference type="OrthoDB" id="9787435at2"/>
<protein>
    <submittedName>
        <fullName evidence="4">Quinone oxidoreductase</fullName>
    </submittedName>
</protein>
<dbReference type="InterPro" id="IPR020843">
    <property type="entry name" value="ER"/>
</dbReference>
<dbReference type="AlphaFoldDB" id="A0A1U7NY57"/>
<dbReference type="Proteomes" id="UP000186607">
    <property type="component" value="Unassembled WGS sequence"/>
</dbReference>
<organism evidence="4 5">
    <name type="scientific">Deinococcus marmoris</name>
    <dbReference type="NCBI Taxonomy" id="249408"/>
    <lineage>
        <taxon>Bacteria</taxon>
        <taxon>Thermotogati</taxon>
        <taxon>Deinococcota</taxon>
        <taxon>Deinococci</taxon>
        <taxon>Deinococcales</taxon>
        <taxon>Deinococcaceae</taxon>
        <taxon>Deinococcus</taxon>
    </lineage>
</organism>
<keyword evidence="5" id="KW-1185">Reference proteome</keyword>
<evidence type="ECO:0000313" key="5">
    <source>
        <dbReference type="Proteomes" id="UP000186607"/>
    </source>
</evidence>
<evidence type="ECO:0000256" key="2">
    <source>
        <dbReference type="ARBA" id="ARBA00023002"/>
    </source>
</evidence>
<dbReference type="InterPro" id="IPR013154">
    <property type="entry name" value="ADH-like_N"/>
</dbReference>
<dbReference type="Gene3D" id="3.40.50.720">
    <property type="entry name" value="NAD(P)-binding Rossmann-like Domain"/>
    <property type="match status" value="1"/>
</dbReference>
<dbReference type="PANTHER" id="PTHR48106">
    <property type="entry name" value="QUINONE OXIDOREDUCTASE PIG3-RELATED"/>
    <property type="match status" value="1"/>
</dbReference>
<reference evidence="4 5" key="1">
    <citation type="submission" date="2017-01" db="EMBL/GenBank/DDBJ databases">
        <title>Genome Analysis of Deinococcus marmoris KOPRI26562.</title>
        <authorList>
            <person name="Kim J.H."/>
            <person name="Oh H.-M."/>
        </authorList>
    </citation>
    <scope>NUCLEOTIDE SEQUENCE [LARGE SCALE GENOMIC DNA]</scope>
    <source>
        <strain evidence="4 5">KOPRI26562</strain>
    </source>
</reference>
<dbReference type="GO" id="GO:0070402">
    <property type="term" value="F:NADPH binding"/>
    <property type="evidence" value="ECO:0007669"/>
    <property type="project" value="TreeGrafter"/>
</dbReference>
<dbReference type="GO" id="GO:0035925">
    <property type="term" value="F:mRNA 3'-UTR AU-rich region binding"/>
    <property type="evidence" value="ECO:0007669"/>
    <property type="project" value="TreeGrafter"/>
</dbReference>
<dbReference type="PANTHER" id="PTHR48106:SF13">
    <property type="entry name" value="QUINONE OXIDOREDUCTASE-RELATED"/>
    <property type="match status" value="1"/>
</dbReference>
<comment type="caution">
    <text evidence="4">The sequence shown here is derived from an EMBL/GenBank/DDBJ whole genome shotgun (WGS) entry which is preliminary data.</text>
</comment>
<evidence type="ECO:0000256" key="1">
    <source>
        <dbReference type="ARBA" id="ARBA00022857"/>
    </source>
</evidence>
<feature type="domain" description="Enoyl reductase (ER)" evidence="3">
    <location>
        <begin position="10"/>
        <end position="333"/>
    </location>
</feature>
<dbReference type="Pfam" id="PF00107">
    <property type="entry name" value="ADH_zinc_N"/>
    <property type="match status" value="1"/>
</dbReference>
<dbReference type="RefSeq" id="WP_075833027.1">
    <property type="nucleotide sequence ID" value="NZ_MSTI01000084.1"/>
</dbReference>
<dbReference type="Gene3D" id="3.90.180.10">
    <property type="entry name" value="Medium-chain alcohol dehydrogenases, catalytic domain"/>
    <property type="match status" value="1"/>
</dbReference>
<dbReference type="GO" id="GO:0003960">
    <property type="term" value="F:quinone reductase (NADPH) activity"/>
    <property type="evidence" value="ECO:0007669"/>
    <property type="project" value="TreeGrafter"/>
</dbReference>
<dbReference type="SMART" id="SM00829">
    <property type="entry name" value="PKS_ER"/>
    <property type="match status" value="1"/>
</dbReference>
<dbReference type="STRING" id="249408.BOO71_0007615"/>
<accession>A0A1U7NY57</accession>
<keyword evidence="2" id="KW-0560">Oxidoreductase</keyword>
<keyword evidence="1" id="KW-0521">NADP</keyword>
<evidence type="ECO:0000313" key="4">
    <source>
        <dbReference type="EMBL" id="OLV17852.1"/>
    </source>
</evidence>
<dbReference type="InterPro" id="IPR036291">
    <property type="entry name" value="NAD(P)-bd_dom_sf"/>
</dbReference>
<proteinExistence type="predicted"/>
<name>A0A1U7NY57_9DEIO</name>
<dbReference type="Pfam" id="PF08240">
    <property type="entry name" value="ADH_N"/>
    <property type="match status" value="1"/>
</dbReference>
<dbReference type="InterPro" id="IPR013149">
    <property type="entry name" value="ADH-like_C"/>
</dbReference>
<gene>
    <name evidence="4" type="ORF">BOO71_0007615</name>
</gene>
<dbReference type="InterPro" id="IPR011032">
    <property type="entry name" value="GroES-like_sf"/>
</dbReference>
<evidence type="ECO:0000259" key="3">
    <source>
        <dbReference type="SMART" id="SM00829"/>
    </source>
</evidence>